<accession>A0A069S8N9</accession>
<protein>
    <submittedName>
        <fullName evidence="1">Uncharacterized protein</fullName>
    </submittedName>
</protein>
<dbReference type="Proteomes" id="UP000027661">
    <property type="component" value="Unassembled WGS sequence"/>
</dbReference>
<gene>
    <name evidence="1" type="ORF">M099_3443</name>
</gene>
<evidence type="ECO:0000313" key="2">
    <source>
        <dbReference type="Proteomes" id="UP000027661"/>
    </source>
</evidence>
<name>A0A069S8N9_PHOVU</name>
<organism evidence="1 2">
    <name type="scientific">Phocaeicola vulgatus str. 3975 RP4</name>
    <dbReference type="NCBI Taxonomy" id="1339352"/>
    <lineage>
        <taxon>Bacteria</taxon>
        <taxon>Pseudomonadati</taxon>
        <taxon>Bacteroidota</taxon>
        <taxon>Bacteroidia</taxon>
        <taxon>Bacteroidales</taxon>
        <taxon>Bacteroidaceae</taxon>
        <taxon>Phocaeicola</taxon>
    </lineage>
</organism>
<sequence length="54" mass="6661">MLFFYICRLPLYLLFFAKTPFHRHTKKQNKYAGTFHITGFYTYFCNQLIIKNNF</sequence>
<reference evidence="1 2" key="1">
    <citation type="submission" date="2014-04" db="EMBL/GenBank/DDBJ databases">
        <authorList>
            <person name="Sears C."/>
            <person name="Carroll K."/>
            <person name="Sack B.R."/>
            <person name="Qadri F."/>
            <person name="Myers L.L."/>
            <person name="Chung G.-T."/>
            <person name="Escheverria P."/>
            <person name="Fraser C.M."/>
            <person name="Sadzewicz L."/>
            <person name="Shefchek K.A."/>
            <person name="Tallon L."/>
            <person name="Das S.P."/>
            <person name="Daugherty S."/>
            <person name="Mongodin E.F."/>
        </authorList>
    </citation>
    <scope>NUCLEOTIDE SEQUENCE [LARGE SCALE GENOMIC DNA]</scope>
    <source>
        <strain evidence="1 2">3975 RP4</strain>
    </source>
</reference>
<comment type="caution">
    <text evidence="1">The sequence shown here is derived from an EMBL/GenBank/DDBJ whole genome shotgun (WGS) entry which is preliminary data.</text>
</comment>
<dbReference type="AlphaFoldDB" id="A0A069S8N9"/>
<dbReference type="EMBL" id="JNHM01000094">
    <property type="protein sequence ID" value="KDS47763.1"/>
    <property type="molecule type" value="Genomic_DNA"/>
</dbReference>
<proteinExistence type="predicted"/>
<evidence type="ECO:0000313" key="1">
    <source>
        <dbReference type="EMBL" id="KDS47763.1"/>
    </source>
</evidence>